<gene>
    <name evidence="1" type="ORF">AVEN_2669_1</name>
</gene>
<organism evidence="1 2">
    <name type="scientific">Araneus ventricosus</name>
    <name type="common">Orbweaver spider</name>
    <name type="synonym">Epeira ventricosa</name>
    <dbReference type="NCBI Taxonomy" id="182803"/>
    <lineage>
        <taxon>Eukaryota</taxon>
        <taxon>Metazoa</taxon>
        <taxon>Ecdysozoa</taxon>
        <taxon>Arthropoda</taxon>
        <taxon>Chelicerata</taxon>
        <taxon>Arachnida</taxon>
        <taxon>Araneae</taxon>
        <taxon>Araneomorphae</taxon>
        <taxon>Entelegynae</taxon>
        <taxon>Araneoidea</taxon>
        <taxon>Araneidae</taxon>
        <taxon>Araneus</taxon>
    </lineage>
</organism>
<reference evidence="1 2" key="1">
    <citation type="journal article" date="2019" name="Sci. Rep.">
        <title>Orb-weaving spider Araneus ventricosus genome elucidates the spidroin gene catalogue.</title>
        <authorList>
            <person name="Kono N."/>
            <person name="Nakamura H."/>
            <person name="Ohtoshi R."/>
            <person name="Moran D.A.P."/>
            <person name="Shinohara A."/>
            <person name="Yoshida Y."/>
            <person name="Fujiwara M."/>
            <person name="Mori M."/>
            <person name="Tomita M."/>
            <person name="Arakawa K."/>
        </authorList>
    </citation>
    <scope>NUCLEOTIDE SEQUENCE [LARGE SCALE GENOMIC DNA]</scope>
</reference>
<protein>
    <submittedName>
        <fullName evidence="1">Uncharacterized protein</fullName>
    </submittedName>
</protein>
<dbReference type="EMBL" id="BGPR01011771">
    <property type="protein sequence ID" value="GBN52874.1"/>
    <property type="molecule type" value="Genomic_DNA"/>
</dbReference>
<accession>A0A4Y2PNI7</accession>
<keyword evidence="2" id="KW-1185">Reference proteome</keyword>
<comment type="caution">
    <text evidence="1">The sequence shown here is derived from an EMBL/GenBank/DDBJ whole genome shotgun (WGS) entry which is preliminary data.</text>
</comment>
<dbReference type="Proteomes" id="UP000499080">
    <property type="component" value="Unassembled WGS sequence"/>
</dbReference>
<evidence type="ECO:0000313" key="2">
    <source>
        <dbReference type="Proteomes" id="UP000499080"/>
    </source>
</evidence>
<sequence length="140" mass="15519">MRKVYFTCIKRFIHVSITDFEKKYIEVTGLLGLTDLGFQLPLIWIIKRPKEHHPALPKHRGKKLKDRPPQQIVGHCGSCIIAPLRAAHAATPVLQGYDPSSEVGPKSHTTIIVPSGGREPAYLYGSLSSANTRCPPRWGG</sequence>
<name>A0A4Y2PNI7_ARAVE</name>
<proteinExistence type="predicted"/>
<evidence type="ECO:0000313" key="1">
    <source>
        <dbReference type="EMBL" id="GBN52874.1"/>
    </source>
</evidence>
<dbReference type="AlphaFoldDB" id="A0A4Y2PNI7"/>